<keyword evidence="18" id="KW-0131">Cell cycle</keyword>
<evidence type="ECO:0000256" key="3">
    <source>
        <dbReference type="ARBA" id="ARBA00022679"/>
    </source>
</evidence>
<dbReference type="GO" id="GO:0008360">
    <property type="term" value="P:regulation of cell shape"/>
    <property type="evidence" value="ECO:0007669"/>
    <property type="project" value="UniProtKB-KW"/>
</dbReference>
<keyword evidence="7 17" id="KW-1133">Transmembrane helix</keyword>
<dbReference type="AlphaFoldDB" id="A0A081BGS1"/>
<dbReference type="EMBL" id="BBJM01000003">
    <property type="protein sequence ID" value="GAK47239.1"/>
    <property type="molecule type" value="Genomic_DNA"/>
</dbReference>
<comment type="subcellular location">
    <subcellularLocation>
        <location evidence="1">Membrane</location>
        <topology evidence="1">Multi-pass membrane protein</topology>
    </subcellularLocation>
</comment>
<dbReference type="PROSITE" id="PS00428">
    <property type="entry name" value="FTSW_RODA_SPOVE"/>
    <property type="match status" value="1"/>
</dbReference>
<evidence type="ECO:0000256" key="14">
    <source>
        <dbReference type="ARBA" id="ARBA00044770"/>
    </source>
</evidence>
<dbReference type="InterPro" id="IPR001182">
    <property type="entry name" value="FtsW/RodA"/>
</dbReference>
<feature type="transmembrane region" description="Helical" evidence="17">
    <location>
        <begin position="257"/>
        <end position="283"/>
    </location>
</feature>
<evidence type="ECO:0000256" key="5">
    <source>
        <dbReference type="ARBA" id="ARBA00022960"/>
    </source>
</evidence>
<comment type="caution">
    <text evidence="18">The sequence shown here is derived from an EMBL/GenBank/DDBJ whole genome shotgun (WGS) entry which is preliminary data.</text>
</comment>
<feature type="transmembrane region" description="Helical" evidence="17">
    <location>
        <begin position="82"/>
        <end position="105"/>
    </location>
</feature>
<evidence type="ECO:0000256" key="11">
    <source>
        <dbReference type="ARBA" id="ARBA00038053"/>
    </source>
</evidence>
<feature type="transmembrane region" description="Helical" evidence="17">
    <location>
        <begin position="295"/>
        <end position="320"/>
    </location>
</feature>
<dbReference type="EC" id="2.4.99.28" evidence="14"/>
<evidence type="ECO:0000256" key="17">
    <source>
        <dbReference type="SAM" id="Phobius"/>
    </source>
</evidence>
<evidence type="ECO:0000256" key="15">
    <source>
        <dbReference type="ARBA" id="ARBA00049902"/>
    </source>
</evidence>
<dbReference type="InterPro" id="IPR018365">
    <property type="entry name" value="Cell_cycle_FtsW-rel_CS"/>
</dbReference>
<evidence type="ECO:0000256" key="6">
    <source>
        <dbReference type="ARBA" id="ARBA00022984"/>
    </source>
</evidence>
<feature type="transmembrane region" description="Helical" evidence="17">
    <location>
        <begin position="125"/>
        <end position="142"/>
    </location>
</feature>
<keyword evidence="5" id="KW-0133">Cell shape</keyword>
<dbReference type="GO" id="GO:0032153">
    <property type="term" value="C:cell division site"/>
    <property type="evidence" value="ECO:0007669"/>
    <property type="project" value="TreeGrafter"/>
</dbReference>
<keyword evidence="18" id="KW-0132">Cell division</keyword>
<evidence type="ECO:0000256" key="9">
    <source>
        <dbReference type="ARBA" id="ARBA00032370"/>
    </source>
</evidence>
<keyword evidence="6" id="KW-0573">Peptidoglycan synthesis</keyword>
<dbReference type="GO" id="GO:0008955">
    <property type="term" value="F:peptidoglycan glycosyltransferase activity"/>
    <property type="evidence" value="ECO:0007669"/>
    <property type="project" value="UniProtKB-EC"/>
</dbReference>
<organism evidence="18 19">
    <name type="scientific">Secundilactobacillus oryzae JCM 18671</name>
    <dbReference type="NCBI Taxonomy" id="1291743"/>
    <lineage>
        <taxon>Bacteria</taxon>
        <taxon>Bacillati</taxon>
        <taxon>Bacillota</taxon>
        <taxon>Bacilli</taxon>
        <taxon>Lactobacillales</taxon>
        <taxon>Lactobacillaceae</taxon>
        <taxon>Secundilactobacillus</taxon>
    </lineage>
</organism>
<dbReference type="PANTHER" id="PTHR30474">
    <property type="entry name" value="CELL CYCLE PROTEIN"/>
    <property type="match status" value="1"/>
</dbReference>
<evidence type="ECO:0000256" key="12">
    <source>
        <dbReference type="ARBA" id="ARBA00041185"/>
    </source>
</evidence>
<evidence type="ECO:0000256" key="4">
    <source>
        <dbReference type="ARBA" id="ARBA00022692"/>
    </source>
</evidence>
<keyword evidence="2" id="KW-0328">Glycosyltransferase</keyword>
<evidence type="ECO:0000256" key="7">
    <source>
        <dbReference type="ARBA" id="ARBA00022989"/>
    </source>
</evidence>
<reference evidence="18" key="1">
    <citation type="journal article" date="2014" name="Genome Announc.">
        <title>Draft Genome Sequence of Lactobacillus oryzae Strain SG293T.</title>
        <authorList>
            <person name="Tanizawa Y."/>
            <person name="Fujisawa T."/>
            <person name="Mochizuki T."/>
            <person name="Kaminuma E."/>
            <person name="Nakamura Y."/>
            <person name="Tohno M."/>
        </authorList>
    </citation>
    <scope>NUCLEOTIDE SEQUENCE [LARGE SCALE GENOMIC DNA]</scope>
    <source>
        <strain evidence="18">SG293</strain>
    </source>
</reference>
<dbReference type="GO" id="GO:0051301">
    <property type="term" value="P:cell division"/>
    <property type="evidence" value="ECO:0007669"/>
    <property type="project" value="UniProtKB-KW"/>
</dbReference>
<comment type="catalytic activity">
    <reaction evidence="15">
        <text>[GlcNAc-(1-&gt;4)-Mur2Ac(oyl-L-Ala-gamma-D-Glu-L-Lys-D-Ala-D-Ala)](n)-di-trans,octa-cis-undecaprenyl diphosphate + beta-D-GlcNAc-(1-&gt;4)-Mur2Ac(oyl-L-Ala-gamma-D-Glu-L-Lys-D-Ala-D-Ala)-di-trans,octa-cis-undecaprenyl diphosphate = [GlcNAc-(1-&gt;4)-Mur2Ac(oyl-L-Ala-gamma-D-Glu-L-Lys-D-Ala-D-Ala)](n+1)-di-trans,octa-cis-undecaprenyl diphosphate + di-trans,octa-cis-undecaprenyl diphosphate + H(+)</text>
        <dbReference type="Rhea" id="RHEA:23708"/>
        <dbReference type="Rhea" id="RHEA-COMP:9602"/>
        <dbReference type="Rhea" id="RHEA-COMP:9603"/>
        <dbReference type="ChEBI" id="CHEBI:15378"/>
        <dbReference type="ChEBI" id="CHEBI:58405"/>
        <dbReference type="ChEBI" id="CHEBI:60033"/>
        <dbReference type="ChEBI" id="CHEBI:78435"/>
        <dbReference type="EC" id="2.4.99.28"/>
    </reaction>
</comment>
<dbReference type="GO" id="GO:0015648">
    <property type="term" value="F:lipid-linked peptidoglycan transporter activity"/>
    <property type="evidence" value="ECO:0007669"/>
    <property type="project" value="TreeGrafter"/>
</dbReference>
<dbReference type="Pfam" id="PF01098">
    <property type="entry name" value="FTSW_RODA_SPOVE"/>
    <property type="match status" value="1"/>
</dbReference>
<accession>A0A081BGS1</accession>
<protein>
    <recommendedName>
        <fullName evidence="12">Probable peptidoglycan glycosyltransferase FtsW</fullName>
        <ecNumber evidence="14">2.4.99.28</ecNumber>
    </recommendedName>
    <alternativeName>
        <fullName evidence="13">Cell division protein FtsW</fullName>
    </alternativeName>
    <alternativeName>
        <fullName evidence="10">Cell wall polymerase</fullName>
    </alternativeName>
    <alternativeName>
        <fullName evidence="9">Peptidoglycan polymerase</fullName>
    </alternativeName>
</protein>
<evidence type="ECO:0000256" key="2">
    <source>
        <dbReference type="ARBA" id="ARBA00022676"/>
    </source>
</evidence>
<feature type="transmembrane region" description="Helical" evidence="17">
    <location>
        <begin position="51"/>
        <end position="70"/>
    </location>
</feature>
<dbReference type="PANTHER" id="PTHR30474:SF2">
    <property type="entry name" value="PEPTIDOGLYCAN GLYCOSYLTRANSFERASE FTSW-RELATED"/>
    <property type="match status" value="1"/>
</dbReference>
<keyword evidence="8 17" id="KW-0472">Membrane</keyword>
<keyword evidence="3" id="KW-0808">Transferase</keyword>
<evidence type="ECO:0000256" key="13">
    <source>
        <dbReference type="ARBA" id="ARBA00041418"/>
    </source>
</evidence>
<dbReference type="GO" id="GO:0005886">
    <property type="term" value="C:plasma membrane"/>
    <property type="evidence" value="ECO:0007669"/>
    <property type="project" value="TreeGrafter"/>
</dbReference>
<feature type="transmembrane region" description="Helical" evidence="17">
    <location>
        <begin position="20"/>
        <end position="39"/>
    </location>
</feature>
<sequence length="362" mass="39526">MVYSSSSDISMQTGGTPTSYLIRQTLFFFVGIAMVIGLFRFNLKKLQNARFLFVIWCIFAVVFLGLLVVGKTVNGAAGWINLGFISIQPAEFSKYFLIILSAYYVSIPRRQSEMHESNWDWWRELAAPMMLSGILIVLILAQPDLGGAVINFSAVSVIWLASGMGIKRSTGWLVGALGVGYFGLLPLLSWMANGPLAGHSYKLQRIVAFENPFAHAQSVGQQLVNSYYALSNGGLFGVGLGRSIQKTGYLPMPNTDFIIAITAEELGLLFCLFLVILLATIILRTVMLGIKSKNNFYSLICYGIATYFTVQTMFNLGGVLGLLPITGVTFPFVSYGGSSMITASIAIGTLLNISAKEKMNEE</sequence>
<feature type="transmembrane region" description="Helical" evidence="17">
    <location>
        <begin position="173"/>
        <end position="192"/>
    </location>
</feature>
<evidence type="ECO:0000313" key="18">
    <source>
        <dbReference type="EMBL" id="GAK47239.1"/>
    </source>
</evidence>
<dbReference type="STRING" id="1291743.LOSG293_030780"/>
<evidence type="ECO:0000256" key="8">
    <source>
        <dbReference type="ARBA" id="ARBA00023136"/>
    </source>
</evidence>
<gene>
    <name evidence="18" type="ORF">LOSG293_030780</name>
</gene>
<name>A0A081BGS1_9LACO</name>
<keyword evidence="19" id="KW-1185">Reference proteome</keyword>
<proteinExistence type="inferred from homology"/>
<comment type="similarity">
    <text evidence="11">Belongs to the SEDS family. FtsW subfamily.</text>
</comment>
<dbReference type="Proteomes" id="UP000028700">
    <property type="component" value="Unassembled WGS sequence"/>
</dbReference>
<evidence type="ECO:0000256" key="10">
    <source>
        <dbReference type="ARBA" id="ARBA00033270"/>
    </source>
</evidence>
<feature type="transmembrane region" description="Helical" evidence="17">
    <location>
        <begin position="332"/>
        <end position="353"/>
    </location>
</feature>
<evidence type="ECO:0000256" key="16">
    <source>
        <dbReference type="ARBA" id="ARBA00049966"/>
    </source>
</evidence>
<evidence type="ECO:0000256" key="1">
    <source>
        <dbReference type="ARBA" id="ARBA00004141"/>
    </source>
</evidence>
<comment type="function">
    <text evidence="16">Peptidoglycan polymerase that is essential for cell division.</text>
</comment>
<keyword evidence="4 17" id="KW-0812">Transmembrane</keyword>
<dbReference type="eggNOG" id="COG0772">
    <property type="taxonomic scope" value="Bacteria"/>
</dbReference>
<dbReference type="GO" id="GO:0009252">
    <property type="term" value="P:peptidoglycan biosynthetic process"/>
    <property type="evidence" value="ECO:0007669"/>
    <property type="project" value="UniProtKB-KW"/>
</dbReference>
<evidence type="ECO:0000313" key="19">
    <source>
        <dbReference type="Proteomes" id="UP000028700"/>
    </source>
</evidence>
<feature type="transmembrane region" description="Helical" evidence="17">
    <location>
        <begin position="148"/>
        <end position="166"/>
    </location>
</feature>